<gene>
    <name evidence="2" type="ORF">J437_LFUL006078</name>
</gene>
<name>A0A8K0K0P7_LADFU</name>
<feature type="compositionally biased region" description="Basic and acidic residues" evidence="1">
    <location>
        <begin position="1315"/>
        <end position="1324"/>
    </location>
</feature>
<feature type="compositionally biased region" description="Low complexity" evidence="1">
    <location>
        <begin position="897"/>
        <end position="917"/>
    </location>
</feature>
<feature type="compositionally biased region" description="Polar residues" evidence="1">
    <location>
        <begin position="1655"/>
        <end position="1671"/>
    </location>
</feature>
<feature type="compositionally biased region" description="Polar residues" evidence="1">
    <location>
        <begin position="1497"/>
        <end position="1510"/>
    </location>
</feature>
<feature type="region of interest" description="Disordered" evidence="1">
    <location>
        <begin position="586"/>
        <end position="749"/>
    </location>
</feature>
<dbReference type="OrthoDB" id="946068at2759"/>
<feature type="compositionally biased region" description="Basic and acidic residues" evidence="1">
    <location>
        <begin position="1399"/>
        <end position="1455"/>
    </location>
</feature>
<feature type="compositionally biased region" description="Polar residues" evidence="1">
    <location>
        <begin position="1203"/>
        <end position="1259"/>
    </location>
</feature>
<feature type="region of interest" description="Disordered" evidence="1">
    <location>
        <begin position="1595"/>
        <end position="1693"/>
    </location>
</feature>
<protein>
    <submittedName>
        <fullName evidence="2">Uncharacterized protein</fullName>
    </submittedName>
</protein>
<feature type="compositionally biased region" description="Basic and acidic residues" evidence="1">
    <location>
        <begin position="629"/>
        <end position="638"/>
    </location>
</feature>
<feature type="compositionally biased region" description="Polar residues" evidence="1">
    <location>
        <begin position="1291"/>
        <end position="1310"/>
    </location>
</feature>
<dbReference type="EMBL" id="KZ308241">
    <property type="protein sequence ID" value="KAG8225539.1"/>
    <property type="molecule type" value="Genomic_DNA"/>
</dbReference>
<reference evidence="2" key="1">
    <citation type="submission" date="2013-04" db="EMBL/GenBank/DDBJ databases">
        <authorList>
            <person name="Qu J."/>
            <person name="Murali S.C."/>
            <person name="Bandaranaike D."/>
            <person name="Bellair M."/>
            <person name="Blankenburg K."/>
            <person name="Chao H."/>
            <person name="Dinh H."/>
            <person name="Doddapaneni H."/>
            <person name="Downs B."/>
            <person name="Dugan-Rocha S."/>
            <person name="Elkadiri S."/>
            <person name="Gnanaolivu R.D."/>
            <person name="Hernandez B."/>
            <person name="Javaid M."/>
            <person name="Jayaseelan J.C."/>
            <person name="Lee S."/>
            <person name="Li M."/>
            <person name="Ming W."/>
            <person name="Munidasa M."/>
            <person name="Muniz J."/>
            <person name="Nguyen L."/>
            <person name="Ongeri F."/>
            <person name="Osuji N."/>
            <person name="Pu L.-L."/>
            <person name="Puazo M."/>
            <person name="Qu C."/>
            <person name="Quiroz J."/>
            <person name="Raj R."/>
            <person name="Weissenberger G."/>
            <person name="Xin Y."/>
            <person name="Zou X."/>
            <person name="Han Y."/>
            <person name="Richards S."/>
            <person name="Worley K."/>
            <person name="Muzny D."/>
            <person name="Gibbs R."/>
        </authorList>
    </citation>
    <scope>NUCLEOTIDE SEQUENCE</scope>
    <source>
        <strain evidence="2">Sampled in the wild</strain>
    </source>
</reference>
<feature type="compositionally biased region" description="Low complexity" evidence="1">
    <location>
        <begin position="719"/>
        <end position="747"/>
    </location>
</feature>
<sequence>MEMHSPCGTSPMESSDGYMPMSPGSGGSVPIPADIPSSKTLQSVMQEGGYVPMTPGHPRDDDGYVDMDPNQNASNKGQHDDGIMGGRGEMSPAASSCSVTSGTPSTDTRFSEYHLEKVSSYFTPSEEEEEGHGGNIVDEIVPMERPVRAYSVGSRPETLRKKNWLEVSNVDSMRVRAYSVGSRQGGNGRPPGPSRSAGDASHHSPHRQLPHHIHVFAPSPMAPNVRKGASSPKGTSSQSKKSSKSSSAPVLQALSSSWSGSSTLCSPPGSTPSPYSQASGSISSKQPMNADSVDHDLMELDFSGRGKQSVAAESTALPMVSKKKQEPATKEDAPYVPMSAPAANSDYQEMKITEAPPSSFSPPLLLSPPSAGVVGGKAPSSASSASSSVTLEEYVDMNFKKEEGGNDLGNANSGYMEMWPARKSSAEGPPGDYVNMDGGERSGRTKGPMPEASRPIAIRKERREDSSVVGGKESGRGSSPNFSLAGLLSRKSSSGTPPKGPFSETVSSPFSSLRRGRKKRGGEDEENEGGDEGSSHKEIGDLQTPTAIFPFSLNSPGSPVRPFPGQYESASKCPVDATSGTVHISYPYVPSSPVATAGSVMPSRAKPDIRRRSEYSVPGGGSGNSGSPPKRDSKRHSECPLAQSSSNLVENINTPVSTPSALSPPTSREYANYCPSPPKQGSAKPSVGSDDYMPMAPSGRVRKESVVSGPRELTAMAPSLNNSPVVTSSSSSLFSSFSPSASFSGSTRPKSLSDYVCMKALPSSSPALSSGTSTIAAPTQRVKSSSADYLEIKVGLDAHQVPFKPNHADDYVEIDLSQKPGVIVEKSEQKHGGGAPVSAPKLIPNVGAYVPSHTGFGFHPQFSSMSTSSSSSKIPPPPPASYTWPRKGIEMRKDDVPSANNSSSTGPTTNSNSANGGKTDDYVLMDLGSKSNTSSSSTKTHQGYKWSFSLTSHSPLRRYSTGITPPSTTVTVTATTTTTTSVTSSISSLSQSLTTSVASISSTPLSSTSATSLPPSCIPFSSIATHDSKFTHNSLSSTTTSQSLQATTATMVPLKEKSSPLTVANSSALNPTETSDSIATSAVVNASKEVTSADALGSSCAVTKEPSCQDTTITTVSSVTSFTASVTYSSAPVIVSAFSSPLISSFASIVACTSQNTTAGSASCTTSPSCAQYPIFAVKGSDAPVVISAPDTTSAPEIASEISRASSLDAPSTAANLLTDPTTQGASLDTSSKVSSDPQVTSPNSVAPSSSTMVTSAIVNTEPKTDEVCKDSQISHENSEKPLPEYHPSPLKTNVNQQKAQLNSLPSSTLENEEENKVQREKSDCVASNGDNSKDLSSDCCSNGSKMDNSHSTLNNESVDAPLSEKTSDSSLTEVGGASSRSAHRADSKRGRGGSSTREACRRNSADKTEGGHLPRRGSEERALGRGRGSDGSEVRGTRTRRRSSDVDKNKDTQHGCKLSRQGSGLARVGLHDGEDDSGSYEKLLVPGGRQQRKWQHNNSLGERTTNMGLASSLGPLRRQLSSPSAVPDPDGAYEKLLPTHGAATCRRRSGDKVGTGLLVGESIPTQVFSASSSSASSSSSLASVASSVLLGPTTMRSLSTSSPPPTTHPTAPPSPGEINYASLDLAPPSNTDTEDGGRCGRRSPRVFAGRSGAESPSTAGNGGSSQSEQPLNYAEIDFSKSIAPSVKNRVRH</sequence>
<feature type="region of interest" description="Disordered" evidence="1">
    <location>
        <begin position="1203"/>
        <end position="1534"/>
    </location>
</feature>
<evidence type="ECO:0000313" key="3">
    <source>
        <dbReference type="Proteomes" id="UP000792457"/>
    </source>
</evidence>
<feature type="compositionally biased region" description="Basic and acidic residues" evidence="1">
    <location>
        <begin position="292"/>
        <end position="304"/>
    </location>
</feature>
<feature type="compositionally biased region" description="Basic and acidic residues" evidence="1">
    <location>
        <begin position="887"/>
        <end position="896"/>
    </location>
</feature>
<feature type="compositionally biased region" description="Basic and acidic residues" evidence="1">
    <location>
        <begin position="1263"/>
        <end position="1284"/>
    </location>
</feature>
<feature type="compositionally biased region" description="Low complexity" evidence="1">
    <location>
        <begin position="929"/>
        <end position="940"/>
    </location>
</feature>
<feature type="compositionally biased region" description="Low complexity" evidence="1">
    <location>
        <begin position="230"/>
        <end position="247"/>
    </location>
</feature>
<feature type="compositionally biased region" description="Polar residues" evidence="1">
    <location>
        <begin position="1339"/>
        <end position="1358"/>
    </location>
</feature>
<feature type="compositionally biased region" description="Low complexity" evidence="1">
    <location>
        <begin position="861"/>
        <end position="873"/>
    </location>
</feature>
<feature type="compositionally biased region" description="Low complexity" evidence="1">
    <location>
        <begin position="14"/>
        <end position="32"/>
    </location>
</feature>
<evidence type="ECO:0000313" key="2">
    <source>
        <dbReference type="EMBL" id="KAG8225539.1"/>
    </source>
</evidence>
<accession>A0A8K0K0P7</accession>
<feature type="compositionally biased region" description="Pro residues" evidence="1">
    <location>
        <begin position="1603"/>
        <end position="1616"/>
    </location>
</feature>
<feature type="region of interest" description="Disordered" evidence="1">
    <location>
        <begin position="861"/>
        <end position="941"/>
    </location>
</feature>
<feature type="region of interest" description="Disordered" evidence="1">
    <location>
        <begin position="419"/>
        <end position="574"/>
    </location>
</feature>
<keyword evidence="3" id="KW-1185">Reference proteome</keyword>
<feature type="compositionally biased region" description="Basic and acidic residues" evidence="1">
    <location>
        <begin position="323"/>
        <end position="333"/>
    </location>
</feature>
<feature type="compositionally biased region" description="Basic residues" evidence="1">
    <location>
        <begin position="203"/>
        <end position="214"/>
    </location>
</feature>
<reference evidence="2" key="2">
    <citation type="submission" date="2017-10" db="EMBL/GenBank/DDBJ databases">
        <title>Ladona fulva Genome sequencing and assembly.</title>
        <authorList>
            <person name="Murali S."/>
            <person name="Richards S."/>
            <person name="Bandaranaike D."/>
            <person name="Bellair M."/>
            <person name="Blankenburg K."/>
            <person name="Chao H."/>
            <person name="Dinh H."/>
            <person name="Doddapaneni H."/>
            <person name="Dugan-Rocha S."/>
            <person name="Elkadiri S."/>
            <person name="Gnanaolivu R."/>
            <person name="Hernandez B."/>
            <person name="Skinner E."/>
            <person name="Javaid M."/>
            <person name="Lee S."/>
            <person name="Li M."/>
            <person name="Ming W."/>
            <person name="Munidasa M."/>
            <person name="Muniz J."/>
            <person name="Nguyen L."/>
            <person name="Hughes D."/>
            <person name="Osuji N."/>
            <person name="Pu L.-L."/>
            <person name="Puazo M."/>
            <person name="Qu C."/>
            <person name="Quiroz J."/>
            <person name="Raj R."/>
            <person name="Weissenberger G."/>
            <person name="Xin Y."/>
            <person name="Zou X."/>
            <person name="Han Y."/>
            <person name="Worley K."/>
            <person name="Muzny D."/>
            <person name="Gibbs R."/>
        </authorList>
    </citation>
    <scope>NUCLEOTIDE SEQUENCE</scope>
    <source>
        <strain evidence="2">Sampled in the wild</strain>
    </source>
</reference>
<feature type="compositionally biased region" description="Low complexity" evidence="1">
    <location>
        <begin position="255"/>
        <end position="266"/>
    </location>
</feature>
<feature type="compositionally biased region" description="Polar residues" evidence="1">
    <location>
        <begin position="642"/>
        <end position="666"/>
    </location>
</feature>
<feature type="region of interest" description="Disordered" evidence="1">
    <location>
        <begin position="1"/>
        <end position="78"/>
    </location>
</feature>
<feature type="compositionally biased region" description="Polar residues" evidence="1">
    <location>
        <begin position="93"/>
        <end position="108"/>
    </location>
</feature>
<feature type="region of interest" description="Disordered" evidence="1">
    <location>
        <begin position="89"/>
        <end position="108"/>
    </location>
</feature>
<proteinExistence type="predicted"/>
<comment type="caution">
    <text evidence="2">The sequence shown here is derived from an EMBL/GenBank/DDBJ whole genome shotgun (WGS) entry which is preliminary data.</text>
</comment>
<dbReference type="Proteomes" id="UP000792457">
    <property type="component" value="Unassembled WGS sequence"/>
</dbReference>
<feature type="compositionally biased region" description="Polar residues" evidence="1">
    <location>
        <begin position="272"/>
        <end position="289"/>
    </location>
</feature>
<feature type="region of interest" description="Disordered" evidence="1">
    <location>
        <begin position="180"/>
        <end position="341"/>
    </location>
</feature>
<evidence type="ECO:0000256" key="1">
    <source>
        <dbReference type="SAM" id="MobiDB-lite"/>
    </source>
</evidence>
<feature type="compositionally biased region" description="Basic and acidic residues" evidence="1">
    <location>
        <begin position="605"/>
        <end position="614"/>
    </location>
</feature>
<organism evidence="2 3">
    <name type="scientific">Ladona fulva</name>
    <name type="common">Scarce chaser dragonfly</name>
    <name type="synonym">Libellula fulva</name>
    <dbReference type="NCBI Taxonomy" id="123851"/>
    <lineage>
        <taxon>Eukaryota</taxon>
        <taxon>Metazoa</taxon>
        <taxon>Ecdysozoa</taxon>
        <taxon>Arthropoda</taxon>
        <taxon>Hexapoda</taxon>
        <taxon>Insecta</taxon>
        <taxon>Pterygota</taxon>
        <taxon>Palaeoptera</taxon>
        <taxon>Odonata</taxon>
        <taxon>Epiprocta</taxon>
        <taxon>Anisoptera</taxon>
        <taxon>Libelluloidea</taxon>
        <taxon>Libellulidae</taxon>
        <taxon>Ladona</taxon>
    </lineage>
</organism>